<feature type="region of interest" description="Disordered" evidence="12">
    <location>
        <begin position="96"/>
        <end position="120"/>
    </location>
</feature>
<dbReference type="RefSeq" id="WP_344592178.1">
    <property type="nucleotide sequence ID" value="NZ_BAAARW010000020.1"/>
</dbReference>
<feature type="transmembrane region" description="Helical" evidence="13">
    <location>
        <begin position="255"/>
        <end position="277"/>
    </location>
</feature>
<protein>
    <submittedName>
        <fullName evidence="16">PTS fructose transporter subunit IIBC</fullName>
    </submittedName>
</protein>
<evidence type="ECO:0000256" key="9">
    <source>
        <dbReference type="ARBA" id="ARBA00022777"/>
    </source>
</evidence>
<evidence type="ECO:0000256" key="11">
    <source>
        <dbReference type="ARBA" id="ARBA00023136"/>
    </source>
</evidence>
<evidence type="ECO:0000256" key="8">
    <source>
        <dbReference type="ARBA" id="ARBA00022692"/>
    </source>
</evidence>
<comment type="subcellular location">
    <subcellularLocation>
        <location evidence="1">Cell inner membrane</location>
        <topology evidence="1">Multi-pass membrane protein</topology>
    </subcellularLocation>
</comment>
<feature type="transmembrane region" description="Helical" evidence="13">
    <location>
        <begin position="132"/>
        <end position="156"/>
    </location>
</feature>
<evidence type="ECO:0000256" key="4">
    <source>
        <dbReference type="ARBA" id="ARBA00022553"/>
    </source>
</evidence>
<feature type="domain" description="PTS EIIC type-2" evidence="15">
    <location>
        <begin position="125"/>
        <end position="457"/>
    </location>
</feature>
<keyword evidence="10 13" id="KW-1133">Transmembrane helix</keyword>
<evidence type="ECO:0000256" key="6">
    <source>
        <dbReference type="ARBA" id="ARBA00022679"/>
    </source>
</evidence>
<evidence type="ECO:0000256" key="1">
    <source>
        <dbReference type="ARBA" id="ARBA00004429"/>
    </source>
</evidence>
<evidence type="ECO:0000313" key="17">
    <source>
        <dbReference type="Proteomes" id="UP001501231"/>
    </source>
</evidence>
<dbReference type="SUPFAM" id="SSF52794">
    <property type="entry name" value="PTS system IIB component-like"/>
    <property type="match status" value="1"/>
</dbReference>
<evidence type="ECO:0000259" key="15">
    <source>
        <dbReference type="PROSITE" id="PS51104"/>
    </source>
</evidence>
<dbReference type="Pfam" id="PF02302">
    <property type="entry name" value="PTS_IIB"/>
    <property type="match status" value="1"/>
</dbReference>
<dbReference type="InterPro" id="IPR050864">
    <property type="entry name" value="Bacterial_PTS_Sugar_Transport"/>
</dbReference>
<feature type="domain" description="PTS EIIB type-2" evidence="14">
    <location>
        <begin position="1"/>
        <end position="98"/>
    </location>
</feature>
<keyword evidence="17" id="KW-1185">Reference proteome</keyword>
<keyword evidence="7" id="KW-0598">Phosphotransferase system</keyword>
<evidence type="ECO:0000256" key="13">
    <source>
        <dbReference type="SAM" id="Phobius"/>
    </source>
</evidence>
<dbReference type="NCBIfam" id="TIGR01427">
    <property type="entry name" value="PTS_IIC_fructo"/>
    <property type="match status" value="1"/>
</dbReference>
<dbReference type="InterPro" id="IPR003501">
    <property type="entry name" value="PTS_EIIB_2/3"/>
</dbReference>
<evidence type="ECO:0000256" key="3">
    <source>
        <dbReference type="ARBA" id="ARBA00022475"/>
    </source>
</evidence>
<dbReference type="Proteomes" id="UP001501231">
    <property type="component" value="Unassembled WGS sequence"/>
</dbReference>
<feature type="transmembrane region" description="Helical" evidence="13">
    <location>
        <begin position="398"/>
        <end position="418"/>
    </location>
</feature>
<dbReference type="InterPro" id="IPR003352">
    <property type="entry name" value="PTS_EIIC"/>
</dbReference>
<dbReference type="Pfam" id="PF02378">
    <property type="entry name" value="PTS_EIIC"/>
    <property type="match status" value="1"/>
</dbReference>
<evidence type="ECO:0000256" key="2">
    <source>
        <dbReference type="ARBA" id="ARBA00022448"/>
    </source>
</evidence>
<keyword evidence="2" id="KW-0813">Transport</keyword>
<feature type="transmembrane region" description="Helical" evidence="13">
    <location>
        <begin position="297"/>
        <end position="314"/>
    </location>
</feature>
<keyword evidence="3" id="KW-1003">Cell membrane</keyword>
<evidence type="ECO:0000256" key="10">
    <source>
        <dbReference type="ARBA" id="ARBA00022989"/>
    </source>
</evidence>
<sequence length="472" mass="48228">MRVVAITACPTGIAHTYMAAEKLSRAGADHGHRVRVETHGAIGVEDELTAEEIEAADAVVIAADQDVDTARFAGKRLIKVSVAAAIKDPAGLIEQALAAPPPDGPAPGGPEPKTPSQKAKERSFVYRNLMNGVSYMIPFVVVGGLLIAVSLAVAGNTTPDGLKIPEGSFWFKVNEVGVASFQFMVPILAGYIAYAIADRPGLAPGVIGGYVAATGTFYDSEAGTGFIGGIIAGFAAGFTARWIKSWRVPDMLKPIMPILVIPILSTLVVAALFIWVIGQPIGGLMEDLTGVLRDMRGSKLVLGAVLGAMIAFDMGGPVNKVAFLFGAGLIVQGEYTIMGACAVAICVPPLGLGLATLIRRDRFTGEEQEAGKAALAMGLVGITEGAIPFAAADPLRVIPANMAGGIVGGAIAATAGVLDHVPHGGPVVAVLGAIGGVPMFLVAALAGIAVTAATVLVLKRPVPQAVRQAEAV</sequence>
<feature type="transmembrane region" description="Helical" evidence="13">
    <location>
        <begin position="430"/>
        <end position="458"/>
    </location>
</feature>
<dbReference type="InterPro" id="IPR006327">
    <property type="entry name" value="PTS_IIC_fruc"/>
</dbReference>
<reference evidence="17" key="1">
    <citation type="journal article" date="2019" name="Int. J. Syst. Evol. Microbiol.">
        <title>The Global Catalogue of Microorganisms (GCM) 10K type strain sequencing project: providing services to taxonomists for standard genome sequencing and annotation.</title>
        <authorList>
            <consortium name="The Broad Institute Genomics Platform"/>
            <consortium name="The Broad Institute Genome Sequencing Center for Infectious Disease"/>
            <person name="Wu L."/>
            <person name="Ma J."/>
        </authorList>
    </citation>
    <scope>NUCLEOTIDE SEQUENCE [LARGE SCALE GENOMIC DNA]</scope>
    <source>
        <strain evidence="17">JCM 3325</strain>
    </source>
</reference>
<feature type="transmembrane region" description="Helical" evidence="13">
    <location>
        <begin position="224"/>
        <end position="243"/>
    </location>
</feature>
<evidence type="ECO:0000256" key="12">
    <source>
        <dbReference type="SAM" id="MobiDB-lite"/>
    </source>
</evidence>
<dbReference type="EMBL" id="BAAARW010000020">
    <property type="protein sequence ID" value="GAA2431097.1"/>
    <property type="molecule type" value="Genomic_DNA"/>
</dbReference>
<name>A0ABP5WMQ7_9ACTN</name>
<gene>
    <name evidence="16" type="ORF">GCM10010191_51010</name>
</gene>
<keyword evidence="9" id="KW-0418">Kinase</keyword>
<keyword evidence="11 13" id="KW-0472">Membrane</keyword>
<evidence type="ECO:0000256" key="7">
    <source>
        <dbReference type="ARBA" id="ARBA00022683"/>
    </source>
</evidence>
<dbReference type="CDD" id="cd05569">
    <property type="entry name" value="PTS_IIB_fructose"/>
    <property type="match status" value="1"/>
</dbReference>
<feature type="compositionally biased region" description="Pro residues" evidence="12">
    <location>
        <begin position="99"/>
        <end position="113"/>
    </location>
</feature>
<keyword evidence="4" id="KW-0597">Phosphoprotein</keyword>
<dbReference type="PROSITE" id="PS51104">
    <property type="entry name" value="PTS_EIIC_TYPE_2"/>
    <property type="match status" value="1"/>
</dbReference>
<keyword evidence="8 13" id="KW-0812">Transmembrane</keyword>
<feature type="transmembrane region" description="Helical" evidence="13">
    <location>
        <begin position="335"/>
        <end position="358"/>
    </location>
</feature>
<dbReference type="InterPro" id="IPR003353">
    <property type="entry name" value="PTS_IIB_fruc"/>
</dbReference>
<dbReference type="Gene3D" id="3.40.50.2300">
    <property type="match status" value="1"/>
</dbReference>
<dbReference type="PANTHER" id="PTHR30505:SF0">
    <property type="entry name" value="FRUCTOSE-LIKE PTS SYSTEM EIIBC COMPONENT-RELATED"/>
    <property type="match status" value="1"/>
</dbReference>
<dbReference type="PANTHER" id="PTHR30505">
    <property type="entry name" value="FRUCTOSE-LIKE PERMEASE"/>
    <property type="match status" value="1"/>
</dbReference>
<comment type="caution">
    <text evidence="16">The sequence shown here is derived from an EMBL/GenBank/DDBJ whole genome shotgun (WGS) entry which is preliminary data.</text>
</comment>
<dbReference type="InterPro" id="IPR013014">
    <property type="entry name" value="PTS_EIIC_2"/>
</dbReference>
<feature type="transmembrane region" description="Helical" evidence="13">
    <location>
        <begin position="176"/>
        <end position="194"/>
    </location>
</feature>
<dbReference type="InterPro" id="IPR013011">
    <property type="entry name" value="PTS_EIIB_2"/>
</dbReference>
<dbReference type="NCBIfam" id="TIGR00829">
    <property type="entry name" value="FRU"/>
    <property type="match status" value="1"/>
</dbReference>
<organism evidence="16 17">
    <name type="scientific">Actinomadura vinacea</name>
    <dbReference type="NCBI Taxonomy" id="115336"/>
    <lineage>
        <taxon>Bacteria</taxon>
        <taxon>Bacillati</taxon>
        <taxon>Actinomycetota</taxon>
        <taxon>Actinomycetes</taxon>
        <taxon>Streptosporangiales</taxon>
        <taxon>Thermomonosporaceae</taxon>
        <taxon>Actinomadura</taxon>
    </lineage>
</organism>
<evidence type="ECO:0000313" key="16">
    <source>
        <dbReference type="EMBL" id="GAA2431097.1"/>
    </source>
</evidence>
<keyword evidence="5" id="KW-0762">Sugar transport</keyword>
<evidence type="ECO:0000256" key="5">
    <source>
        <dbReference type="ARBA" id="ARBA00022597"/>
    </source>
</evidence>
<accession>A0ABP5WMQ7</accession>
<evidence type="ECO:0000259" key="14">
    <source>
        <dbReference type="PROSITE" id="PS51099"/>
    </source>
</evidence>
<dbReference type="PROSITE" id="PS51099">
    <property type="entry name" value="PTS_EIIB_TYPE_2"/>
    <property type="match status" value="1"/>
</dbReference>
<dbReference type="InterPro" id="IPR036095">
    <property type="entry name" value="PTS_EIIB-like_sf"/>
</dbReference>
<keyword evidence="6" id="KW-0808">Transferase</keyword>
<proteinExistence type="predicted"/>